<keyword evidence="2" id="KW-1185">Reference proteome</keyword>
<name>A0ABV7DIV9_9HYPH</name>
<accession>A0ABV7DIV9</accession>
<proteinExistence type="predicted"/>
<gene>
    <name evidence="1" type="ORF">ACFOHH_16060</name>
</gene>
<organism evidence="1 2">
    <name type="scientific">Shinella pollutisoli</name>
    <dbReference type="NCBI Taxonomy" id="2250594"/>
    <lineage>
        <taxon>Bacteria</taxon>
        <taxon>Pseudomonadati</taxon>
        <taxon>Pseudomonadota</taxon>
        <taxon>Alphaproteobacteria</taxon>
        <taxon>Hyphomicrobiales</taxon>
        <taxon>Rhizobiaceae</taxon>
        <taxon>Shinella</taxon>
    </lineage>
</organism>
<protein>
    <submittedName>
        <fullName evidence="1">Uncharacterized protein</fullName>
    </submittedName>
</protein>
<evidence type="ECO:0000313" key="1">
    <source>
        <dbReference type="EMBL" id="MFC3074627.1"/>
    </source>
</evidence>
<dbReference type="EMBL" id="JBHRSP010000024">
    <property type="protein sequence ID" value="MFC3074627.1"/>
    <property type="molecule type" value="Genomic_DNA"/>
</dbReference>
<dbReference type="Proteomes" id="UP001595377">
    <property type="component" value="Unassembled WGS sequence"/>
</dbReference>
<reference evidence="2" key="1">
    <citation type="journal article" date="2019" name="Int. J. Syst. Evol. Microbiol.">
        <title>The Global Catalogue of Microorganisms (GCM) 10K type strain sequencing project: providing services to taxonomists for standard genome sequencing and annotation.</title>
        <authorList>
            <consortium name="The Broad Institute Genomics Platform"/>
            <consortium name="The Broad Institute Genome Sequencing Center for Infectious Disease"/>
            <person name="Wu L."/>
            <person name="Ma J."/>
        </authorList>
    </citation>
    <scope>NUCLEOTIDE SEQUENCE [LARGE SCALE GENOMIC DNA]</scope>
    <source>
        <strain evidence="2">KCTC 52677</strain>
    </source>
</reference>
<dbReference type="RefSeq" id="WP_257311664.1">
    <property type="nucleotide sequence ID" value="NZ_JANFDG010000002.1"/>
</dbReference>
<comment type="caution">
    <text evidence="1">The sequence shown here is derived from an EMBL/GenBank/DDBJ whole genome shotgun (WGS) entry which is preliminary data.</text>
</comment>
<sequence>MTIFKEMRARVTMKSDHNNLAISDTRLRMHIAAVPRDYEIAAVDVVVHLRPASIEHREAEQA</sequence>
<evidence type="ECO:0000313" key="2">
    <source>
        <dbReference type="Proteomes" id="UP001595377"/>
    </source>
</evidence>